<evidence type="ECO:0000313" key="2">
    <source>
        <dbReference type="EMBL" id="CAB3796595.1"/>
    </source>
</evidence>
<dbReference type="CDD" id="cd04301">
    <property type="entry name" value="NAT_SF"/>
    <property type="match status" value="1"/>
</dbReference>
<dbReference type="GO" id="GO:0016747">
    <property type="term" value="F:acyltransferase activity, transferring groups other than amino-acyl groups"/>
    <property type="evidence" value="ECO:0007669"/>
    <property type="project" value="InterPro"/>
</dbReference>
<evidence type="ECO:0000313" key="3">
    <source>
        <dbReference type="Proteomes" id="UP000494115"/>
    </source>
</evidence>
<reference evidence="2 3" key="1">
    <citation type="submission" date="2020-04" db="EMBL/GenBank/DDBJ databases">
        <authorList>
            <person name="De Canck E."/>
        </authorList>
    </citation>
    <scope>NUCLEOTIDE SEQUENCE [LARGE SCALE GENOMIC DNA]</scope>
    <source>
        <strain evidence="2 3">LMG 28138</strain>
    </source>
</reference>
<dbReference type="AlphaFoldDB" id="A0A6S7BFC4"/>
<dbReference type="InterPro" id="IPR000182">
    <property type="entry name" value="GNAT_dom"/>
</dbReference>
<dbReference type="Gene3D" id="3.40.630.30">
    <property type="match status" value="1"/>
</dbReference>
<keyword evidence="3" id="KW-1185">Reference proteome</keyword>
<protein>
    <recommendedName>
        <fullName evidence="1">N-acetyltransferase domain-containing protein</fullName>
    </recommendedName>
</protein>
<feature type="domain" description="N-acetyltransferase" evidence="1">
    <location>
        <begin position="24"/>
        <end position="168"/>
    </location>
</feature>
<dbReference type="RefSeq" id="WP_246257748.1">
    <property type="nucleotide sequence ID" value="NZ_CADIKM010000024.1"/>
</dbReference>
<proteinExistence type="predicted"/>
<accession>A0A6S7BFC4</accession>
<dbReference type="SUPFAM" id="SSF55729">
    <property type="entry name" value="Acyl-CoA N-acyltransferases (Nat)"/>
    <property type="match status" value="1"/>
</dbReference>
<dbReference type="EMBL" id="CADIKM010000024">
    <property type="protein sequence ID" value="CAB3796595.1"/>
    <property type="molecule type" value="Genomic_DNA"/>
</dbReference>
<dbReference type="PROSITE" id="PS51186">
    <property type="entry name" value="GNAT"/>
    <property type="match status" value="1"/>
</dbReference>
<dbReference type="InterPro" id="IPR016181">
    <property type="entry name" value="Acyl_CoA_acyltransferase"/>
</dbReference>
<dbReference type="Pfam" id="PF00583">
    <property type="entry name" value="Acetyltransf_1"/>
    <property type="match status" value="1"/>
</dbReference>
<organism evidence="2 3">
    <name type="scientific">Pararobbsia alpina</name>
    <dbReference type="NCBI Taxonomy" id="621374"/>
    <lineage>
        <taxon>Bacteria</taxon>
        <taxon>Pseudomonadati</taxon>
        <taxon>Pseudomonadota</taxon>
        <taxon>Betaproteobacteria</taxon>
        <taxon>Burkholderiales</taxon>
        <taxon>Burkholderiaceae</taxon>
        <taxon>Pararobbsia</taxon>
    </lineage>
</organism>
<dbReference type="Proteomes" id="UP000494115">
    <property type="component" value="Unassembled WGS sequence"/>
</dbReference>
<gene>
    <name evidence="2" type="ORF">LMG28138_04110</name>
</gene>
<name>A0A6S7BFC4_9BURK</name>
<sequence>MSGLYRLLWTARSMFAPIPFDEDFSLRRATPADYDFAHTLTRSNMIGYYRRHGLVWRSDLFLASWNGSENYMIEWADMVIGVLRLDQDTDALYVHDIHVVSTHRNRGAGTYALETAQTIARQRGRRSLILRVFVDNPAARLYERLGYRAAVNVRTSAGSIRQMSRLVDS</sequence>
<evidence type="ECO:0000259" key="1">
    <source>
        <dbReference type="PROSITE" id="PS51186"/>
    </source>
</evidence>